<dbReference type="RefSeq" id="WP_109102491.1">
    <property type="nucleotide sequence ID" value="NZ_QDKQ01000065.1"/>
</dbReference>
<keyword evidence="1" id="KW-0732">Signal</keyword>
<keyword evidence="4" id="KW-1185">Reference proteome</keyword>
<feature type="chain" id="PRO_5015507443" evidence="1">
    <location>
        <begin position="24"/>
        <end position="147"/>
    </location>
</feature>
<protein>
    <submittedName>
        <fullName evidence="3">Pilus assembly protein CpaC</fullName>
    </submittedName>
</protein>
<name>A0A2T9JKV7_9CAUL</name>
<dbReference type="EMBL" id="QDKQ01000065">
    <property type="protein sequence ID" value="PVM84337.1"/>
    <property type="molecule type" value="Genomic_DNA"/>
</dbReference>
<gene>
    <name evidence="3" type="ORF">DDF67_19450</name>
</gene>
<dbReference type="OrthoDB" id="9815749at2"/>
<evidence type="ECO:0000313" key="4">
    <source>
        <dbReference type="Proteomes" id="UP000245073"/>
    </source>
</evidence>
<comment type="caution">
    <text evidence="3">The sequence shown here is derived from an EMBL/GenBank/DDBJ whole genome shotgun (WGS) entry which is preliminary data.</text>
</comment>
<feature type="domain" description="Pilus formation protein N-terminal" evidence="2">
    <location>
        <begin position="34"/>
        <end position="104"/>
    </location>
</feature>
<organism evidence="3 4">
    <name type="scientific">Caulobacter endophyticus</name>
    <dbReference type="NCBI Taxonomy" id="2172652"/>
    <lineage>
        <taxon>Bacteria</taxon>
        <taxon>Pseudomonadati</taxon>
        <taxon>Pseudomonadota</taxon>
        <taxon>Alphaproteobacteria</taxon>
        <taxon>Caulobacterales</taxon>
        <taxon>Caulobacteraceae</taxon>
        <taxon>Caulobacter</taxon>
    </lineage>
</organism>
<accession>A0A2T9JKV7</accession>
<dbReference type="AlphaFoldDB" id="A0A2T9JKV7"/>
<sequence length="147" mass="14555">MRRLSLAITAFFSLCGAAVAAQAAVPTAPAPAGAARTMTVAAGQAATVPLGGPAREIVVGDPQIADVSVVNDRTLVILGKRVGVTTLFAFDAQGRTLTGGQVLVTDVAADAVTVQRGVNASAYACDGRCTALTPTEAVAPAPIAGQP</sequence>
<evidence type="ECO:0000256" key="1">
    <source>
        <dbReference type="SAM" id="SignalP"/>
    </source>
</evidence>
<dbReference type="Proteomes" id="UP000245073">
    <property type="component" value="Unassembled WGS sequence"/>
</dbReference>
<reference evidence="3 4" key="1">
    <citation type="submission" date="2018-04" db="EMBL/GenBank/DDBJ databases">
        <title>The genome sequence of Caulobacter sp. 744.</title>
        <authorList>
            <person name="Gao J."/>
            <person name="Sun J."/>
        </authorList>
    </citation>
    <scope>NUCLEOTIDE SEQUENCE [LARGE SCALE GENOMIC DNA]</scope>
    <source>
        <strain evidence="3 4">774</strain>
    </source>
</reference>
<dbReference type="InterPro" id="IPR032789">
    <property type="entry name" value="T2SS-T3SS_pil_N"/>
</dbReference>
<evidence type="ECO:0000259" key="2">
    <source>
        <dbReference type="Pfam" id="PF13629"/>
    </source>
</evidence>
<feature type="signal peptide" evidence="1">
    <location>
        <begin position="1"/>
        <end position="23"/>
    </location>
</feature>
<proteinExistence type="predicted"/>
<evidence type="ECO:0000313" key="3">
    <source>
        <dbReference type="EMBL" id="PVM84337.1"/>
    </source>
</evidence>
<dbReference type="Pfam" id="PF13629">
    <property type="entry name" value="T2SS-T3SS_pil_N"/>
    <property type="match status" value="1"/>
</dbReference>